<sequence>MLFLPDLPAAPCFGRSEQQPRTPAVAATALPCRSSLTFRRHLSPAAPNNSRVRPPLLARARRNKSSRIDADVDAEPNIITIGCAGKKSKRRRSGGGKGYRRDPKTTATARRRKRMKRWRRERDVAILEVVTNRMIRQMLHIILYITFISSKETNLTCRQPSHLSPYCSPLLATPISASAAAVRLLRHRHEHHRSAVVLLLVERSFEGSAGVLTGAWGSGLAGAGSGGSSGALEKCGERCVGQAKRRSQRRAGRAERRGQWPTVMPTASLERSSAWQRSGLVSRPSSVASNVAGANLRQAAEHP</sequence>
<feature type="region of interest" description="Disordered" evidence="1">
    <location>
        <begin position="84"/>
        <end position="115"/>
    </location>
</feature>
<protein>
    <submittedName>
        <fullName evidence="2">Uncharacterized protein</fullName>
    </submittedName>
</protein>
<organism evidence="2">
    <name type="scientific">Oryza sativa subsp. japonica</name>
    <name type="common">Rice</name>
    <dbReference type="NCBI Taxonomy" id="39947"/>
    <lineage>
        <taxon>Eukaryota</taxon>
        <taxon>Viridiplantae</taxon>
        <taxon>Streptophyta</taxon>
        <taxon>Embryophyta</taxon>
        <taxon>Tracheophyta</taxon>
        <taxon>Spermatophyta</taxon>
        <taxon>Magnoliopsida</taxon>
        <taxon>Liliopsida</taxon>
        <taxon>Poales</taxon>
        <taxon>Poaceae</taxon>
        <taxon>BOP clade</taxon>
        <taxon>Oryzoideae</taxon>
        <taxon>Oryzeae</taxon>
        <taxon>Oryzinae</taxon>
        <taxon>Oryza</taxon>
        <taxon>Oryza sativa</taxon>
    </lineage>
</organism>
<dbReference type="EMBL" id="CM000149">
    <property type="protein sequence ID" value="EEE53272.1"/>
    <property type="molecule type" value="Genomic_DNA"/>
</dbReference>
<name>B9GDB5_ORYSJ</name>
<reference evidence="2" key="2">
    <citation type="submission" date="2008-12" db="EMBL/GenBank/DDBJ databases">
        <title>Improved gene annotation of the rice (Oryza sativa) genomes.</title>
        <authorList>
            <person name="Wang J."/>
            <person name="Li R."/>
            <person name="Fan W."/>
            <person name="Huang Q."/>
            <person name="Zhang J."/>
            <person name="Zhou Y."/>
            <person name="Hu Y."/>
            <person name="Zi S."/>
            <person name="Li J."/>
            <person name="Ni P."/>
            <person name="Zheng H."/>
            <person name="Zhang Y."/>
            <person name="Zhao M."/>
            <person name="Hao Q."/>
            <person name="McDermott J."/>
            <person name="Samudrala R."/>
            <person name="Kristiansen K."/>
            <person name="Wong G.K.-S."/>
        </authorList>
    </citation>
    <scope>NUCLEOTIDE SEQUENCE</scope>
</reference>
<feature type="region of interest" description="Disordered" evidence="1">
    <location>
        <begin position="243"/>
        <end position="275"/>
    </location>
</feature>
<reference evidence="2" key="1">
    <citation type="journal article" date="2005" name="PLoS Biol.">
        <title>The genomes of Oryza sativa: a history of duplications.</title>
        <authorList>
            <person name="Yu J."/>
            <person name="Wang J."/>
            <person name="Lin W."/>
            <person name="Li S."/>
            <person name="Li H."/>
            <person name="Zhou J."/>
            <person name="Ni P."/>
            <person name="Dong W."/>
            <person name="Hu S."/>
            <person name="Zeng C."/>
            <person name="Zhang J."/>
            <person name="Zhang Y."/>
            <person name="Li R."/>
            <person name="Xu Z."/>
            <person name="Li S."/>
            <person name="Li X."/>
            <person name="Zheng H."/>
            <person name="Cong L."/>
            <person name="Lin L."/>
            <person name="Yin J."/>
            <person name="Geng J."/>
            <person name="Li G."/>
            <person name="Shi J."/>
            <person name="Liu J."/>
            <person name="Lv H."/>
            <person name="Li J."/>
            <person name="Wang J."/>
            <person name="Deng Y."/>
            <person name="Ran L."/>
            <person name="Shi X."/>
            <person name="Wang X."/>
            <person name="Wu Q."/>
            <person name="Li C."/>
            <person name="Ren X."/>
            <person name="Wang J."/>
            <person name="Wang X."/>
            <person name="Li D."/>
            <person name="Liu D."/>
            <person name="Zhang X."/>
            <person name="Ji Z."/>
            <person name="Zhao W."/>
            <person name="Sun Y."/>
            <person name="Zhang Z."/>
            <person name="Bao J."/>
            <person name="Han Y."/>
            <person name="Dong L."/>
            <person name="Ji J."/>
            <person name="Chen P."/>
            <person name="Wu S."/>
            <person name="Liu J."/>
            <person name="Xiao Y."/>
            <person name="Bu D."/>
            <person name="Tan J."/>
            <person name="Yang L."/>
            <person name="Ye C."/>
            <person name="Zhang J."/>
            <person name="Xu J."/>
            <person name="Zhou Y."/>
            <person name="Yu Y."/>
            <person name="Zhang B."/>
            <person name="Zhuang S."/>
            <person name="Wei H."/>
            <person name="Liu B."/>
            <person name="Lei M."/>
            <person name="Yu H."/>
            <person name="Li Y."/>
            <person name="Xu H."/>
            <person name="Wei S."/>
            <person name="He X."/>
            <person name="Fang L."/>
            <person name="Zhang Z."/>
            <person name="Zhang Y."/>
            <person name="Huang X."/>
            <person name="Su Z."/>
            <person name="Tong W."/>
            <person name="Li J."/>
            <person name="Tong Z."/>
            <person name="Li S."/>
            <person name="Ye J."/>
            <person name="Wang L."/>
            <person name="Fang L."/>
            <person name="Lei T."/>
            <person name="Chen C."/>
            <person name="Chen H."/>
            <person name="Xu Z."/>
            <person name="Li H."/>
            <person name="Huang H."/>
            <person name="Zhang F."/>
            <person name="Xu H."/>
            <person name="Li N."/>
            <person name="Zhao C."/>
            <person name="Li S."/>
            <person name="Dong L."/>
            <person name="Huang Y."/>
            <person name="Li L."/>
            <person name="Xi Y."/>
            <person name="Qi Q."/>
            <person name="Li W."/>
            <person name="Zhang B."/>
            <person name="Hu W."/>
            <person name="Zhang Y."/>
            <person name="Tian X."/>
            <person name="Jiao Y."/>
            <person name="Liang X."/>
            <person name="Jin J."/>
            <person name="Gao L."/>
            <person name="Zheng W."/>
            <person name="Hao B."/>
            <person name="Liu S."/>
            <person name="Wang W."/>
            <person name="Yuan L."/>
            <person name="Cao M."/>
            <person name="McDermott J."/>
            <person name="Samudrala R."/>
            <person name="Wang J."/>
            <person name="Wong G.K."/>
            <person name="Yang H."/>
        </authorList>
    </citation>
    <scope>NUCLEOTIDE SEQUENCE [LARGE SCALE GENOMIC DNA]</scope>
</reference>
<evidence type="ECO:0000256" key="1">
    <source>
        <dbReference type="SAM" id="MobiDB-lite"/>
    </source>
</evidence>
<feature type="region of interest" description="Disordered" evidence="1">
    <location>
        <begin position="41"/>
        <end position="69"/>
    </location>
</feature>
<dbReference type="AlphaFoldDB" id="B9GDB5"/>
<accession>B9GDB5</accession>
<proteinExistence type="predicted"/>
<gene>
    <name evidence="2" type="ORF">OsJ_36216</name>
</gene>
<dbReference type="Proteomes" id="UP000007752">
    <property type="component" value="Chromosome 12"/>
</dbReference>
<evidence type="ECO:0000313" key="2">
    <source>
        <dbReference type="EMBL" id="EEE53272.1"/>
    </source>
</evidence>